<keyword evidence="3" id="KW-0812">Transmembrane</keyword>
<dbReference type="InterPro" id="IPR029050">
    <property type="entry name" value="Immunoprotect_excell_Ig-like"/>
</dbReference>
<dbReference type="Proteomes" id="UP000635565">
    <property type="component" value="Unassembled WGS sequence"/>
</dbReference>
<evidence type="ECO:0000256" key="2">
    <source>
        <dbReference type="SAM" id="MobiDB-lite"/>
    </source>
</evidence>
<name>A0ABQ3VNB7_9CHLR</name>
<feature type="compositionally biased region" description="Low complexity" evidence="2">
    <location>
        <begin position="98"/>
        <end position="128"/>
    </location>
</feature>
<organism evidence="5 6">
    <name type="scientific">Dictyobacter formicarum</name>
    <dbReference type="NCBI Taxonomy" id="2778368"/>
    <lineage>
        <taxon>Bacteria</taxon>
        <taxon>Bacillati</taxon>
        <taxon>Chloroflexota</taxon>
        <taxon>Ktedonobacteria</taxon>
        <taxon>Ktedonobacterales</taxon>
        <taxon>Dictyobacteraceae</taxon>
        <taxon>Dictyobacter</taxon>
    </lineage>
</organism>
<sequence length="258" mass="27568">MQNDPNQPVQPNQPFPPNQPGQPGQPFPPNQYNQPGQSGQFNQQYPYNQQPPYTPGVQPPYGQPPKKKSKLGLIIGIVVAALVLCGIIGAVAANMKPATTTTSPTATSQANTSTTPQATTQTTTQSPNQGNHKVGDVVKVNDKWTAQVLDVKTSTGNDIIKPKAGNVFVIVHVSLKNTSSETLTMSSLLYFKLQDKNGQAYNETIDPDAGATPDGKVAANSPLAGFIVYEVPSAQHNFTLQFTPDLVSDDQATWDLSV</sequence>
<evidence type="ECO:0000256" key="3">
    <source>
        <dbReference type="SAM" id="Phobius"/>
    </source>
</evidence>
<dbReference type="EMBL" id="BNJJ01000016">
    <property type="protein sequence ID" value="GHO87285.1"/>
    <property type="molecule type" value="Genomic_DNA"/>
</dbReference>
<feature type="compositionally biased region" description="Pro residues" evidence="2">
    <location>
        <begin position="52"/>
        <end position="63"/>
    </location>
</feature>
<reference evidence="5 6" key="1">
    <citation type="journal article" date="2021" name="Int. J. Syst. Evol. Microbiol.">
        <title>Reticulibacter mediterranei gen. nov., sp. nov., within the new family Reticulibacteraceae fam. nov., and Ktedonospora formicarum gen. nov., sp. nov., Ktedonobacter robiniae sp. nov., Dictyobacter formicarum sp. nov. and Dictyobacter arantiisoli sp. nov., belonging to the class Ktedonobacteria.</title>
        <authorList>
            <person name="Yabe S."/>
            <person name="Zheng Y."/>
            <person name="Wang C.M."/>
            <person name="Sakai Y."/>
            <person name="Abe K."/>
            <person name="Yokota A."/>
            <person name="Donadio S."/>
            <person name="Cavaletti L."/>
            <person name="Monciardini P."/>
        </authorList>
    </citation>
    <scope>NUCLEOTIDE SEQUENCE [LARGE SCALE GENOMIC DNA]</scope>
    <source>
        <strain evidence="5 6">SOSP1-9</strain>
    </source>
</reference>
<keyword evidence="3" id="KW-0472">Membrane</keyword>
<keyword evidence="6" id="KW-1185">Reference proteome</keyword>
<feature type="compositionally biased region" description="Pro residues" evidence="2">
    <location>
        <begin position="11"/>
        <end position="29"/>
    </location>
</feature>
<accession>A0ABQ3VNB7</accession>
<protein>
    <recommendedName>
        <fullName evidence="4">DUF4352 domain-containing protein</fullName>
    </recommendedName>
</protein>
<feature type="region of interest" description="Disordered" evidence="2">
    <location>
        <begin position="98"/>
        <end position="134"/>
    </location>
</feature>
<feature type="domain" description="DUF4352" evidence="4">
    <location>
        <begin position="132"/>
        <end position="250"/>
    </location>
</feature>
<gene>
    <name evidence="5" type="ORF">KSZ_52910</name>
</gene>
<evidence type="ECO:0000313" key="5">
    <source>
        <dbReference type="EMBL" id="GHO87285.1"/>
    </source>
</evidence>
<dbReference type="InterPro" id="IPR029051">
    <property type="entry name" value="DUF4352"/>
</dbReference>
<comment type="caution">
    <text evidence="5">The sequence shown here is derived from an EMBL/GenBank/DDBJ whole genome shotgun (WGS) entry which is preliminary data.</text>
</comment>
<proteinExistence type="predicted"/>
<feature type="compositionally biased region" description="Low complexity" evidence="2">
    <location>
        <begin position="30"/>
        <end position="51"/>
    </location>
</feature>
<evidence type="ECO:0000313" key="6">
    <source>
        <dbReference type="Proteomes" id="UP000635565"/>
    </source>
</evidence>
<evidence type="ECO:0000259" key="4">
    <source>
        <dbReference type="Pfam" id="PF11611"/>
    </source>
</evidence>
<feature type="transmembrane region" description="Helical" evidence="3">
    <location>
        <begin position="71"/>
        <end position="93"/>
    </location>
</feature>
<dbReference type="Gene3D" id="2.60.40.1240">
    <property type="match status" value="1"/>
</dbReference>
<feature type="region of interest" description="Disordered" evidence="2">
    <location>
        <begin position="1"/>
        <end position="67"/>
    </location>
</feature>
<keyword evidence="1" id="KW-0732">Signal</keyword>
<keyword evidence="3" id="KW-1133">Transmembrane helix</keyword>
<feature type="compositionally biased region" description="Low complexity" evidence="2">
    <location>
        <begin position="1"/>
        <end position="10"/>
    </location>
</feature>
<dbReference type="Pfam" id="PF11611">
    <property type="entry name" value="DUF4352"/>
    <property type="match status" value="1"/>
</dbReference>
<evidence type="ECO:0000256" key="1">
    <source>
        <dbReference type="ARBA" id="ARBA00022729"/>
    </source>
</evidence>
<dbReference type="RefSeq" id="WP_201364856.1">
    <property type="nucleotide sequence ID" value="NZ_BNJJ01000016.1"/>
</dbReference>